<accession>A0A1G2BZ60</accession>
<evidence type="ECO:0000313" key="1">
    <source>
        <dbReference type="EMBL" id="OGY93839.1"/>
    </source>
</evidence>
<name>A0A1G2BZ60_9BACT</name>
<dbReference type="Proteomes" id="UP000177626">
    <property type="component" value="Unassembled WGS sequence"/>
</dbReference>
<dbReference type="EMBL" id="MHKQ01000016">
    <property type="protein sequence ID" value="OGY93839.1"/>
    <property type="molecule type" value="Genomic_DNA"/>
</dbReference>
<organism evidence="1 2">
    <name type="scientific">Candidatus Komeilibacteria bacterium RIFOXYC1_FULL_37_11</name>
    <dbReference type="NCBI Taxonomy" id="1798555"/>
    <lineage>
        <taxon>Bacteria</taxon>
        <taxon>Candidatus Komeiliibacteriota</taxon>
    </lineage>
</organism>
<dbReference type="AlphaFoldDB" id="A0A1G2BZ60"/>
<comment type="caution">
    <text evidence="1">The sequence shown here is derived from an EMBL/GenBank/DDBJ whole genome shotgun (WGS) entry which is preliminary data.</text>
</comment>
<protein>
    <recommendedName>
        <fullName evidence="3">Sporulation protein Cse60</fullName>
    </recommendedName>
</protein>
<proteinExistence type="predicted"/>
<evidence type="ECO:0000313" key="2">
    <source>
        <dbReference type="Proteomes" id="UP000177626"/>
    </source>
</evidence>
<evidence type="ECO:0008006" key="3">
    <source>
        <dbReference type="Google" id="ProtNLM"/>
    </source>
</evidence>
<gene>
    <name evidence="1" type="ORF">A2406_00610</name>
</gene>
<sequence length="78" mass="8968">MRSLDKAKERIGQMEKIKIFISGTNDEFTELENRINTWFSKNEGITITARQVKTVSTVNFKGEPIVNCTIVIFYQPKA</sequence>
<reference evidence="1 2" key="1">
    <citation type="journal article" date="2016" name="Nat. Commun.">
        <title>Thousands of microbial genomes shed light on interconnected biogeochemical processes in an aquifer system.</title>
        <authorList>
            <person name="Anantharaman K."/>
            <person name="Brown C.T."/>
            <person name="Hug L.A."/>
            <person name="Sharon I."/>
            <person name="Castelle C.J."/>
            <person name="Probst A.J."/>
            <person name="Thomas B.C."/>
            <person name="Singh A."/>
            <person name="Wilkins M.J."/>
            <person name="Karaoz U."/>
            <person name="Brodie E.L."/>
            <person name="Williams K.H."/>
            <person name="Hubbard S.S."/>
            <person name="Banfield J.F."/>
        </authorList>
    </citation>
    <scope>NUCLEOTIDE SEQUENCE [LARGE SCALE GENOMIC DNA]</scope>
</reference>